<dbReference type="Proteomes" id="UP000479114">
    <property type="component" value="Chromosome"/>
</dbReference>
<evidence type="ECO:0000313" key="1">
    <source>
        <dbReference type="EMBL" id="QHW31250.1"/>
    </source>
</evidence>
<proteinExistence type="predicted"/>
<evidence type="ECO:0000313" key="2">
    <source>
        <dbReference type="Proteomes" id="UP000479114"/>
    </source>
</evidence>
<keyword evidence="2" id="KW-1185">Reference proteome</keyword>
<dbReference type="AlphaFoldDB" id="A0A6C0NYD0"/>
<accession>A0A6C0NYD0</accession>
<dbReference type="RefSeq" id="WP_162640058.1">
    <property type="nucleotide sequence ID" value="NZ_CP048286.1"/>
</dbReference>
<protein>
    <submittedName>
        <fullName evidence="1">Uncharacterized protein</fullName>
    </submittedName>
</protein>
<organism evidence="1 2">
    <name type="scientific">Paenibacillus rhizovicinus</name>
    <dbReference type="NCBI Taxonomy" id="2704463"/>
    <lineage>
        <taxon>Bacteria</taxon>
        <taxon>Bacillati</taxon>
        <taxon>Bacillota</taxon>
        <taxon>Bacilli</taxon>
        <taxon>Bacillales</taxon>
        <taxon>Paenibacillaceae</taxon>
        <taxon>Paenibacillus</taxon>
    </lineage>
</organism>
<gene>
    <name evidence="1" type="ORF">GZH47_10530</name>
</gene>
<reference evidence="1 2" key="1">
    <citation type="submission" date="2020-02" db="EMBL/GenBank/DDBJ databases">
        <title>Paenibacillus sp. nov., isolated from rhizosphere soil of tomato.</title>
        <authorList>
            <person name="Weon H.-Y."/>
            <person name="Lee S.A."/>
        </authorList>
    </citation>
    <scope>NUCLEOTIDE SEQUENCE [LARGE SCALE GENOMIC DNA]</scope>
    <source>
        <strain evidence="1 2">14171R-81</strain>
    </source>
</reference>
<sequence>MSFIVFMLLFTVVCGFLDARIGNGSGNLNGTENRHGIANRIRFGNHNGRQSGKKGMH</sequence>
<dbReference type="KEGG" id="prz:GZH47_10530"/>
<name>A0A6C0NYD0_9BACL</name>
<dbReference type="EMBL" id="CP048286">
    <property type="protein sequence ID" value="QHW31250.1"/>
    <property type="molecule type" value="Genomic_DNA"/>
</dbReference>